<evidence type="ECO:0000313" key="1">
    <source>
        <dbReference type="EMBL" id="MFD2483123.1"/>
    </source>
</evidence>
<dbReference type="EMBL" id="JBHUKQ010000013">
    <property type="protein sequence ID" value="MFD2483123.1"/>
    <property type="molecule type" value="Genomic_DNA"/>
</dbReference>
<protein>
    <submittedName>
        <fullName evidence="1">Uncharacterized protein</fullName>
    </submittedName>
</protein>
<keyword evidence="2" id="KW-1185">Reference proteome</keyword>
<name>A0ABW5I1Q3_9PSEU</name>
<reference evidence="2" key="1">
    <citation type="journal article" date="2019" name="Int. J. Syst. Evol. Microbiol.">
        <title>The Global Catalogue of Microorganisms (GCM) 10K type strain sequencing project: providing services to taxonomists for standard genome sequencing and annotation.</title>
        <authorList>
            <consortium name="The Broad Institute Genomics Platform"/>
            <consortium name="The Broad Institute Genome Sequencing Center for Infectious Disease"/>
            <person name="Wu L."/>
            <person name="Ma J."/>
        </authorList>
    </citation>
    <scope>NUCLEOTIDE SEQUENCE [LARGE SCALE GENOMIC DNA]</scope>
    <source>
        <strain evidence="2">CGMCC 4.7638</strain>
    </source>
</reference>
<proteinExistence type="predicted"/>
<gene>
    <name evidence="1" type="ORF">ACFSUT_22765</name>
</gene>
<dbReference type="Proteomes" id="UP001597542">
    <property type="component" value="Unassembled WGS sequence"/>
</dbReference>
<accession>A0ABW5I1Q3</accession>
<sequence>MWRTPSGIDEFEHVEPEAPEWSIGSDTHVRPGTTRWAELADVASAGWGDLRWRELP</sequence>
<organism evidence="1 2">
    <name type="scientific">Amycolatopsis albidoflavus</name>
    <dbReference type="NCBI Taxonomy" id="102226"/>
    <lineage>
        <taxon>Bacteria</taxon>
        <taxon>Bacillati</taxon>
        <taxon>Actinomycetota</taxon>
        <taxon>Actinomycetes</taxon>
        <taxon>Pseudonocardiales</taxon>
        <taxon>Pseudonocardiaceae</taxon>
        <taxon>Amycolatopsis</taxon>
    </lineage>
</organism>
<comment type="caution">
    <text evidence="1">The sequence shown here is derived from an EMBL/GenBank/DDBJ whole genome shotgun (WGS) entry which is preliminary data.</text>
</comment>
<evidence type="ECO:0000313" key="2">
    <source>
        <dbReference type="Proteomes" id="UP001597542"/>
    </source>
</evidence>
<dbReference type="RefSeq" id="WP_344270901.1">
    <property type="nucleotide sequence ID" value="NZ_BAAAHV010000009.1"/>
</dbReference>